<dbReference type="RefSeq" id="WP_176147835.1">
    <property type="nucleotide sequence ID" value="NZ_BAABKC010000101.1"/>
</dbReference>
<dbReference type="EMBL" id="BAABKC010000101">
    <property type="protein sequence ID" value="GAA5073109.1"/>
    <property type="molecule type" value="Genomic_DNA"/>
</dbReference>
<organism evidence="1 2">
    <name type="scientific">Streptomyces similanensis</name>
    <dbReference type="NCBI Taxonomy" id="1274988"/>
    <lineage>
        <taxon>Bacteria</taxon>
        <taxon>Bacillati</taxon>
        <taxon>Actinomycetota</taxon>
        <taxon>Actinomycetes</taxon>
        <taxon>Kitasatosporales</taxon>
        <taxon>Streptomycetaceae</taxon>
        <taxon>Streptomyces</taxon>
    </lineage>
</organism>
<accession>A0ABP9LBM6</accession>
<name>A0ABP9LBM6_9ACTN</name>
<evidence type="ECO:0000313" key="1">
    <source>
        <dbReference type="EMBL" id="GAA5073109.1"/>
    </source>
</evidence>
<protein>
    <submittedName>
        <fullName evidence="1">Uncharacterized protein</fullName>
    </submittedName>
</protein>
<sequence>MNDEGRSGTLVPGFAGPSGHTLLGIYLNDHLTGATVGMERSRHLATSCRGTEIGDAMAPIVAEIAEDRRSLLALMRSLDLPVRRYKVYAGRLGERAGRLKSNGALIRRSPLSTLEELELLLIGVKGKACAWEALRGLAEHDRRLDAAHLDGLLDRARRQLRTIADLRLRQAELTFRTP</sequence>
<gene>
    <name evidence="1" type="ORF">GCM10023336_60300</name>
</gene>
<dbReference type="Proteomes" id="UP001500124">
    <property type="component" value="Unassembled WGS sequence"/>
</dbReference>
<keyword evidence="2" id="KW-1185">Reference proteome</keyword>
<evidence type="ECO:0000313" key="2">
    <source>
        <dbReference type="Proteomes" id="UP001500124"/>
    </source>
</evidence>
<reference evidence="2" key="1">
    <citation type="journal article" date="2019" name="Int. J. Syst. Evol. Microbiol.">
        <title>The Global Catalogue of Microorganisms (GCM) 10K type strain sequencing project: providing services to taxonomists for standard genome sequencing and annotation.</title>
        <authorList>
            <consortium name="The Broad Institute Genomics Platform"/>
            <consortium name="The Broad Institute Genome Sequencing Center for Infectious Disease"/>
            <person name="Wu L."/>
            <person name="Ma J."/>
        </authorList>
    </citation>
    <scope>NUCLEOTIDE SEQUENCE [LARGE SCALE GENOMIC DNA]</scope>
    <source>
        <strain evidence="2">JCM 18410</strain>
    </source>
</reference>
<proteinExistence type="predicted"/>
<comment type="caution">
    <text evidence="1">The sequence shown here is derived from an EMBL/GenBank/DDBJ whole genome shotgun (WGS) entry which is preliminary data.</text>
</comment>